<evidence type="ECO:0000313" key="3">
    <source>
        <dbReference type="Proteomes" id="UP000466864"/>
    </source>
</evidence>
<keyword evidence="3" id="KW-1185">Reference proteome</keyword>
<dbReference type="GO" id="GO:0006313">
    <property type="term" value="P:DNA transposition"/>
    <property type="evidence" value="ECO:0007669"/>
    <property type="project" value="InterPro"/>
</dbReference>
<dbReference type="PANTHER" id="PTHR34614">
    <property type="match status" value="1"/>
</dbReference>
<dbReference type="GO" id="GO:0004803">
    <property type="term" value="F:transposase activity"/>
    <property type="evidence" value="ECO:0007669"/>
    <property type="project" value="InterPro"/>
</dbReference>
<accession>A0A7X2P961</accession>
<sequence length="511" mass="59977">MMYPNANFFRFFPDSVPNEDRPPERSGCLRIGTFVVVRKILQEYKLDETMNALIGRDSGLFLDLAAYTLVTEGNVAQYYPEYAFNHPLFTEGMHVYSDSKVCDFLKGITPDQIIMFQNTWNEKQDHREKIYISYDSTNKNCQAGDLECVEFGHPKQDNGKPVFNYSVAYNNTNSVPLFYEEYPGSITDVSQLQIMLEKAKGYGYHEIGFILDRGYFSRENIRYMDKNGFDFIIMMKGMKSLAHEIVTANKGRFEDEYSKNIRGYNVYGMTVHQKLFPSDENDRYFHIYYSDSRKASEKGELTAKIARLAKYFKKHQNQSVHFEQTLEHYFDLIYWHEGQKDEKFLYARERTDVINREISFCGYFVIITSAEMTASKALELYKSRDVSEKLFRADKCFLGNRTMRAHMNETENARIFVEFVALIVRNRIYHQLIEQEKQSNKKRNYMTVPAAIRELEKIEIIQQPDHRYRLNYAVTATQKEILKAFGINEVNIKKWANEISAKLSDEMKEAV</sequence>
<organism evidence="2 3">
    <name type="scientific">Bilifractor porci</name>
    <dbReference type="NCBI Taxonomy" id="2606636"/>
    <lineage>
        <taxon>Bacteria</taxon>
        <taxon>Bacillati</taxon>
        <taxon>Bacillota</taxon>
        <taxon>Clostridia</taxon>
        <taxon>Lachnospirales</taxon>
        <taxon>Lachnospiraceae</taxon>
        <taxon>Bilifractor</taxon>
    </lineage>
</organism>
<dbReference type="Proteomes" id="UP000466864">
    <property type="component" value="Unassembled WGS sequence"/>
</dbReference>
<dbReference type="GO" id="GO:0003677">
    <property type="term" value="F:DNA binding"/>
    <property type="evidence" value="ECO:0007669"/>
    <property type="project" value="InterPro"/>
</dbReference>
<dbReference type="EMBL" id="VUMV01000007">
    <property type="protein sequence ID" value="MST82544.1"/>
    <property type="molecule type" value="Genomic_DNA"/>
</dbReference>
<evidence type="ECO:0000313" key="2">
    <source>
        <dbReference type="EMBL" id="MST82544.1"/>
    </source>
</evidence>
<proteinExistence type="predicted"/>
<comment type="caution">
    <text evidence="2">The sequence shown here is derived from an EMBL/GenBank/DDBJ whole genome shotgun (WGS) entry which is preliminary data.</text>
</comment>
<dbReference type="InterPro" id="IPR002559">
    <property type="entry name" value="Transposase_11"/>
</dbReference>
<feature type="domain" description="Transposase IS4-like" evidence="1">
    <location>
        <begin position="144"/>
        <end position="421"/>
    </location>
</feature>
<reference evidence="2 3" key="1">
    <citation type="submission" date="2019-08" db="EMBL/GenBank/DDBJ databases">
        <title>In-depth cultivation of the pig gut microbiome towards novel bacterial diversity and tailored functional studies.</title>
        <authorList>
            <person name="Wylensek D."/>
            <person name="Hitch T.C.A."/>
            <person name="Clavel T."/>
        </authorList>
    </citation>
    <scope>NUCLEOTIDE SEQUENCE [LARGE SCALE GENOMIC DNA]</scope>
    <source>
        <strain evidence="2 3">Oil+RF-744-WCA-WT-13</strain>
    </source>
</reference>
<protein>
    <submittedName>
        <fullName evidence="2">Transposase</fullName>
    </submittedName>
</protein>
<evidence type="ECO:0000259" key="1">
    <source>
        <dbReference type="Pfam" id="PF01609"/>
    </source>
</evidence>
<dbReference type="AlphaFoldDB" id="A0A7X2P961"/>
<dbReference type="PANTHER" id="PTHR34614:SF2">
    <property type="entry name" value="TRANSPOSASE IS4-LIKE DOMAIN-CONTAINING PROTEIN"/>
    <property type="match status" value="1"/>
</dbReference>
<name>A0A7X2P961_9FIRM</name>
<gene>
    <name evidence="2" type="ORF">FYJ60_09470</name>
</gene>
<dbReference type="Pfam" id="PF01609">
    <property type="entry name" value="DDE_Tnp_1"/>
    <property type="match status" value="1"/>
</dbReference>